<name>A0A9D4C2T4_DREPO</name>
<keyword evidence="2" id="KW-0472">Membrane</keyword>
<keyword evidence="4" id="KW-1185">Reference proteome</keyword>
<feature type="region of interest" description="Disordered" evidence="1">
    <location>
        <begin position="340"/>
        <end position="369"/>
    </location>
</feature>
<evidence type="ECO:0000256" key="1">
    <source>
        <dbReference type="SAM" id="MobiDB-lite"/>
    </source>
</evidence>
<evidence type="ECO:0000313" key="4">
    <source>
        <dbReference type="Proteomes" id="UP000828390"/>
    </source>
</evidence>
<dbReference type="InterPro" id="IPR035914">
    <property type="entry name" value="Sperma_CUB_dom_sf"/>
</dbReference>
<feature type="transmembrane region" description="Helical" evidence="2">
    <location>
        <begin position="301"/>
        <end position="325"/>
    </location>
</feature>
<organism evidence="3 4">
    <name type="scientific">Dreissena polymorpha</name>
    <name type="common">Zebra mussel</name>
    <name type="synonym">Mytilus polymorpha</name>
    <dbReference type="NCBI Taxonomy" id="45954"/>
    <lineage>
        <taxon>Eukaryota</taxon>
        <taxon>Metazoa</taxon>
        <taxon>Spiralia</taxon>
        <taxon>Lophotrochozoa</taxon>
        <taxon>Mollusca</taxon>
        <taxon>Bivalvia</taxon>
        <taxon>Autobranchia</taxon>
        <taxon>Heteroconchia</taxon>
        <taxon>Euheterodonta</taxon>
        <taxon>Imparidentia</taxon>
        <taxon>Neoheterodontei</taxon>
        <taxon>Myida</taxon>
        <taxon>Dreissenoidea</taxon>
        <taxon>Dreissenidae</taxon>
        <taxon>Dreissena</taxon>
    </lineage>
</organism>
<accession>A0A9D4C2T4</accession>
<dbReference type="EMBL" id="JAIWYP010000013">
    <property type="protein sequence ID" value="KAH3716054.1"/>
    <property type="molecule type" value="Genomic_DNA"/>
</dbReference>
<dbReference type="Proteomes" id="UP000828390">
    <property type="component" value="Unassembled WGS sequence"/>
</dbReference>
<gene>
    <name evidence="3" type="ORF">DPMN_058770</name>
</gene>
<keyword evidence="2" id="KW-1133">Transmembrane helix</keyword>
<comment type="caution">
    <text evidence="3">The sequence shown here is derived from an EMBL/GenBank/DDBJ whole genome shotgun (WGS) entry which is preliminary data.</text>
</comment>
<feature type="region of interest" description="Disordered" evidence="1">
    <location>
        <begin position="411"/>
        <end position="432"/>
    </location>
</feature>
<evidence type="ECO:0000256" key="2">
    <source>
        <dbReference type="SAM" id="Phobius"/>
    </source>
</evidence>
<feature type="compositionally biased region" description="Polar residues" evidence="1">
    <location>
        <begin position="343"/>
        <end position="354"/>
    </location>
</feature>
<protein>
    <recommendedName>
        <fullName evidence="5">CUB domain-containing protein</fullName>
    </recommendedName>
</protein>
<dbReference type="OrthoDB" id="6110088at2759"/>
<sequence>MCIETVIFLFLFRLGICNTVFALSTDVLWVNCDTWICRQPRLNIECDKFSRVLITNVTSGVNAGFDLLSFDNLRRSCLGLSSCRTSDPQVFCKNHDKSPSLGQSVQFNVSYVCVPESMINKTYENEFQTFRAPSGFIISLNYPTETRYSTFRWKIHVPEGYYVHIFLYDVLTKSDNPITCKGGLHFSSKSTCNLRFPTFPICHTRDWDGVISACSDVDIFLLLDTNNDGIRFWLSYHVVRVEDLSLVSMFKRDHICNLQLLDQFEYRPPEVRNATDATTDAPYDDVIVTSPAGAKDEQADYVTYIGLAVAVLVLLVVIVVAVIYARYRMSAAVSAKDSVMSGLPTSTSQNNCSDIQKRPLPERQSTSEADAVVGLTVQSSYSVVADEVSPECSAGGGNPVYSTYAEIEEFSGDNKDKSKPPLANKRSVDNSKRELPAKPNVYKSIHVEVEDSDVKDAKTEKSSVASKNARNQVNGGAVCGLHVQEETFQCEQHLRRV</sequence>
<dbReference type="SUPFAM" id="SSF49854">
    <property type="entry name" value="Spermadhesin, CUB domain"/>
    <property type="match status" value="1"/>
</dbReference>
<reference evidence="3" key="2">
    <citation type="submission" date="2020-11" db="EMBL/GenBank/DDBJ databases">
        <authorList>
            <person name="McCartney M.A."/>
            <person name="Auch B."/>
            <person name="Kono T."/>
            <person name="Mallez S."/>
            <person name="Becker A."/>
            <person name="Gohl D.M."/>
            <person name="Silverstein K.A.T."/>
            <person name="Koren S."/>
            <person name="Bechman K.B."/>
            <person name="Herman A."/>
            <person name="Abrahante J.E."/>
            <person name="Garbe J."/>
        </authorList>
    </citation>
    <scope>NUCLEOTIDE SEQUENCE</scope>
    <source>
        <strain evidence="3">Duluth1</strain>
        <tissue evidence="3">Whole animal</tissue>
    </source>
</reference>
<evidence type="ECO:0008006" key="5">
    <source>
        <dbReference type="Google" id="ProtNLM"/>
    </source>
</evidence>
<evidence type="ECO:0000313" key="3">
    <source>
        <dbReference type="EMBL" id="KAH3716054.1"/>
    </source>
</evidence>
<dbReference type="AlphaFoldDB" id="A0A9D4C2T4"/>
<reference evidence="3" key="1">
    <citation type="journal article" date="2019" name="bioRxiv">
        <title>The Genome of the Zebra Mussel, Dreissena polymorpha: A Resource for Invasive Species Research.</title>
        <authorList>
            <person name="McCartney M.A."/>
            <person name="Auch B."/>
            <person name="Kono T."/>
            <person name="Mallez S."/>
            <person name="Zhang Y."/>
            <person name="Obille A."/>
            <person name="Becker A."/>
            <person name="Abrahante J.E."/>
            <person name="Garbe J."/>
            <person name="Badalamenti J.P."/>
            <person name="Herman A."/>
            <person name="Mangelson H."/>
            <person name="Liachko I."/>
            <person name="Sullivan S."/>
            <person name="Sone E.D."/>
            <person name="Koren S."/>
            <person name="Silverstein K.A.T."/>
            <person name="Beckman K.B."/>
            <person name="Gohl D.M."/>
        </authorList>
    </citation>
    <scope>NUCLEOTIDE SEQUENCE</scope>
    <source>
        <strain evidence="3">Duluth1</strain>
        <tissue evidence="3">Whole animal</tissue>
    </source>
</reference>
<keyword evidence="2" id="KW-0812">Transmembrane</keyword>
<proteinExistence type="predicted"/>